<organism evidence="2 3">
    <name type="scientific">Protea cynaroides</name>
    <dbReference type="NCBI Taxonomy" id="273540"/>
    <lineage>
        <taxon>Eukaryota</taxon>
        <taxon>Viridiplantae</taxon>
        <taxon>Streptophyta</taxon>
        <taxon>Embryophyta</taxon>
        <taxon>Tracheophyta</taxon>
        <taxon>Spermatophyta</taxon>
        <taxon>Magnoliopsida</taxon>
        <taxon>Proteales</taxon>
        <taxon>Proteaceae</taxon>
        <taxon>Protea</taxon>
    </lineage>
</organism>
<evidence type="ECO:0000313" key="2">
    <source>
        <dbReference type="EMBL" id="KAJ4982444.1"/>
    </source>
</evidence>
<accession>A0A9Q0L516</accession>
<proteinExistence type="predicted"/>
<evidence type="ECO:0000256" key="1">
    <source>
        <dbReference type="SAM" id="Phobius"/>
    </source>
</evidence>
<dbReference type="Pfam" id="PF04450">
    <property type="entry name" value="BSP"/>
    <property type="match status" value="1"/>
</dbReference>
<dbReference type="AlphaFoldDB" id="A0A9Q0L516"/>
<dbReference type="OrthoDB" id="1924946at2759"/>
<comment type="caution">
    <text evidence="2">The sequence shown here is derived from an EMBL/GenBank/DDBJ whole genome shotgun (WGS) entry which is preliminary data.</text>
</comment>
<reference evidence="2" key="1">
    <citation type="journal article" date="2023" name="Plant J.">
        <title>The genome of the king protea, Protea cynaroides.</title>
        <authorList>
            <person name="Chang J."/>
            <person name="Duong T.A."/>
            <person name="Schoeman C."/>
            <person name="Ma X."/>
            <person name="Roodt D."/>
            <person name="Barker N."/>
            <person name="Li Z."/>
            <person name="Van de Peer Y."/>
            <person name="Mizrachi E."/>
        </authorList>
    </citation>
    <scope>NUCLEOTIDE SEQUENCE</scope>
    <source>
        <tissue evidence="2">Young leaves</tissue>
    </source>
</reference>
<protein>
    <submittedName>
        <fullName evidence="2">Uncharacterized protein</fullName>
    </submittedName>
</protein>
<dbReference type="PANTHER" id="PTHR33321:SF3">
    <property type="entry name" value="OS05G0582000 PROTEIN"/>
    <property type="match status" value="1"/>
</dbReference>
<keyword evidence="3" id="KW-1185">Reference proteome</keyword>
<gene>
    <name evidence="2" type="ORF">NE237_033281</name>
</gene>
<keyword evidence="1" id="KW-0472">Membrane</keyword>
<dbReference type="EMBL" id="JAMYWD010000001">
    <property type="protein sequence ID" value="KAJ4982444.1"/>
    <property type="molecule type" value="Genomic_DNA"/>
</dbReference>
<dbReference type="PANTHER" id="PTHR33321">
    <property type="match status" value="1"/>
</dbReference>
<evidence type="ECO:0000313" key="3">
    <source>
        <dbReference type="Proteomes" id="UP001141806"/>
    </source>
</evidence>
<sequence>MEDHHLLQPIVSTITTTTTAIDDDDIAVSTSAIIYRMVMVIFIAIVSIWANYEASKGFEIIIINDAGNTPAGHRFAVFFISDGKAIRIVQNTSEFAEKVLYPNASQPKKQVHHVTLRLAGRNLTDVVVVNMSKSHEFVLHISPSMMEEINLEKAMVSAVQRGMARVWLWDGEISTAPRSIIDGMVEYVGISAGFGGSPDSGGLKLPEFDGNSCWDDRDSVNVARFLNYCERVRPGFIGRLNQAMRDGWDVRTVDDALGLPAQQLCYYYYSSIVRISNVMGPTSTSGRIQSI</sequence>
<keyword evidence="1" id="KW-1133">Transmembrane helix</keyword>
<dbReference type="Proteomes" id="UP001141806">
    <property type="component" value="Unassembled WGS sequence"/>
</dbReference>
<name>A0A9Q0L516_9MAGN</name>
<keyword evidence="1" id="KW-0812">Transmembrane</keyword>
<feature type="transmembrane region" description="Helical" evidence="1">
    <location>
        <begin position="33"/>
        <end position="52"/>
    </location>
</feature>
<dbReference type="InterPro" id="IPR007541">
    <property type="entry name" value="Uncharacterised_BSP"/>
</dbReference>